<keyword evidence="1" id="KW-0143">Chaperone</keyword>
<evidence type="ECO:0000256" key="1">
    <source>
        <dbReference type="ARBA" id="ARBA00023186"/>
    </source>
</evidence>
<feature type="domain" description="J" evidence="2">
    <location>
        <begin position="156"/>
        <end position="217"/>
    </location>
</feature>
<dbReference type="STRING" id="631454.N177_2558"/>
<comment type="caution">
    <text evidence="3">The sequence shown here is derived from an EMBL/GenBank/DDBJ whole genome shotgun (WGS) entry which is preliminary data.</text>
</comment>
<dbReference type="SMART" id="SM00271">
    <property type="entry name" value="DnaJ"/>
    <property type="match status" value="1"/>
</dbReference>
<sequence length="217" mass="24948">MVANIVSDMKLDSHWFDSIRIGSARGGRGRRDSAPRQAAKARCDVPGCAEPAEYKAPKGRQRENEYHRFCLDHVREYNKSYNWFDGMSDEQVAEWLQSKATGHRPTWTMGARRGEGPPTDWSRTFRDPFGFFDDDPRRDTSQPDEPKRVVGKLERRALDALNLDETATGTEIKARYKDLVKRHHPDANGGDRSKERRLREIIEAYRTLKASGFYADS</sequence>
<name>V4RFF4_9HYPH</name>
<dbReference type="Gene3D" id="1.10.287.110">
    <property type="entry name" value="DnaJ domain"/>
    <property type="match status" value="1"/>
</dbReference>
<dbReference type="EMBL" id="AWXZ01000035">
    <property type="protein sequence ID" value="ESR24109.1"/>
    <property type="molecule type" value="Genomic_DNA"/>
</dbReference>
<proteinExistence type="predicted"/>
<dbReference type="AlphaFoldDB" id="V4RFF4"/>
<keyword evidence="4" id="KW-1185">Reference proteome</keyword>
<dbReference type="InterPro" id="IPR036869">
    <property type="entry name" value="J_dom_sf"/>
</dbReference>
<dbReference type="PATRIC" id="fig|631454.5.peg.2527"/>
<accession>V4RFF4</accession>
<dbReference type="InterPro" id="IPR001623">
    <property type="entry name" value="DnaJ_domain"/>
</dbReference>
<evidence type="ECO:0000259" key="2">
    <source>
        <dbReference type="PROSITE" id="PS50076"/>
    </source>
</evidence>
<evidence type="ECO:0000313" key="3">
    <source>
        <dbReference type="EMBL" id="ESR24109.1"/>
    </source>
</evidence>
<dbReference type="PROSITE" id="PS50076">
    <property type="entry name" value="DNAJ_2"/>
    <property type="match status" value="1"/>
</dbReference>
<organism evidence="3 4">
    <name type="scientific">Lutibaculum baratangense AMV1</name>
    <dbReference type="NCBI Taxonomy" id="631454"/>
    <lineage>
        <taxon>Bacteria</taxon>
        <taxon>Pseudomonadati</taxon>
        <taxon>Pseudomonadota</taxon>
        <taxon>Alphaproteobacteria</taxon>
        <taxon>Hyphomicrobiales</taxon>
        <taxon>Tepidamorphaceae</taxon>
        <taxon>Lutibaculum</taxon>
    </lineage>
</organism>
<gene>
    <name evidence="3" type="ORF">N177_2558</name>
</gene>
<dbReference type="InterPro" id="IPR051938">
    <property type="entry name" value="Apopto_cytoskel_mod"/>
</dbReference>
<protein>
    <submittedName>
        <fullName evidence="3">Putative DnaJ-like protein</fullName>
    </submittedName>
</protein>
<dbReference type="eggNOG" id="COG0484">
    <property type="taxonomic scope" value="Bacteria"/>
</dbReference>
<dbReference type="Proteomes" id="UP000017819">
    <property type="component" value="Unassembled WGS sequence"/>
</dbReference>
<dbReference type="PANTHER" id="PTHR44145">
    <property type="entry name" value="DNAJ HOMOLOG SUBFAMILY A MEMBER 3, MITOCHONDRIAL"/>
    <property type="match status" value="1"/>
</dbReference>
<dbReference type="PANTHER" id="PTHR44145:SF3">
    <property type="entry name" value="DNAJ HOMOLOG SUBFAMILY A MEMBER 3, MITOCHONDRIAL"/>
    <property type="match status" value="1"/>
</dbReference>
<dbReference type="CDD" id="cd06257">
    <property type="entry name" value="DnaJ"/>
    <property type="match status" value="1"/>
</dbReference>
<reference evidence="3 4" key="1">
    <citation type="journal article" date="2014" name="Genome Announc.">
        <title>Draft Genome Sequence of Lutibaculum baratangense Strain AMV1T, Isolated from a Mud Volcano in Andamans, India.</title>
        <authorList>
            <person name="Singh A."/>
            <person name="Sreenivas A."/>
            <person name="Sathyanarayana Reddy G."/>
            <person name="Pinnaka A.K."/>
            <person name="Shivaji S."/>
        </authorList>
    </citation>
    <scope>NUCLEOTIDE SEQUENCE [LARGE SCALE GENOMIC DNA]</scope>
    <source>
        <strain evidence="3 4">AMV1</strain>
    </source>
</reference>
<dbReference type="SUPFAM" id="SSF46565">
    <property type="entry name" value="Chaperone J-domain"/>
    <property type="match status" value="1"/>
</dbReference>
<evidence type="ECO:0000313" key="4">
    <source>
        <dbReference type="Proteomes" id="UP000017819"/>
    </source>
</evidence>
<dbReference type="Pfam" id="PF00226">
    <property type="entry name" value="DnaJ"/>
    <property type="match status" value="1"/>
</dbReference>
<dbReference type="PRINTS" id="PR00625">
    <property type="entry name" value="JDOMAIN"/>
</dbReference>